<evidence type="ECO:0000256" key="2">
    <source>
        <dbReference type="ARBA" id="ARBA00008645"/>
    </source>
</evidence>
<evidence type="ECO:0000313" key="4">
    <source>
        <dbReference type="EMBL" id="KAL1110478.1"/>
    </source>
</evidence>
<dbReference type="SUPFAM" id="SSF53474">
    <property type="entry name" value="alpha/beta-Hydrolases"/>
    <property type="match status" value="1"/>
</dbReference>
<dbReference type="EMBL" id="JBFDAA010000022">
    <property type="protein sequence ID" value="KAL1110478.1"/>
    <property type="molecule type" value="Genomic_DNA"/>
</dbReference>
<dbReference type="InterPro" id="IPR026151">
    <property type="entry name" value="Maspardin"/>
</dbReference>
<dbReference type="Gene3D" id="3.40.50.1820">
    <property type="entry name" value="alpha/beta hydrolase"/>
    <property type="match status" value="1"/>
</dbReference>
<sequence length="259" mass="29180">GWKIYDSGPKSIRNPLICLPPVSGTADVYFRQILSLSAKGFRVISAEHPIYWTIDDWCAGFKKLLDILSLDKVHLFGASLGGFLAQKFAEYTSNCPQVVSLILCNTFTDTSVFNCHDSSPFFWVTPALVLKKMILANFTPEHQDSRIIKAVDFMVERLDSLSQQDLACRLTMNCMNSYVEPQKLSHLQGVTIIDVFDEYALSIPVMEEMYKCYPNAKLAHLKSGGNFPYLSRSDEVNLHLQIHLRKFDGSAVSSRETVP</sequence>
<dbReference type="PANTHER" id="PTHR15913:SF0">
    <property type="entry name" value="MASPARDIN"/>
    <property type="match status" value="1"/>
</dbReference>
<comment type="similarity">
    <text evidence="2">Belongs to the AB hydrolase superfamily.</text>
</comment>
<evidence type="ECO:0000313" key="5">
    <source>
        <dbReference type="Proteomes" id="UP001558652"/>
    </source>
</evidence>
<dbReference type="Proteomes" id="UP001558652">
    <property type="component" value="Unassembled WGS sequence"/>
</dbReference>
<comment type="subcellular location">
    <subcellularLocation>
        <location evidence="1">Cytoplasm</location>
    </subcellularLocation>
</comment>
<feature type="non-terminal residue" evidence="4">
    <location>
        <position position="1"/>
    </location>
</feature>
<protein>
    <recommendedName>
        <fullName evidence="6">Maspardin</fullName>
    </recommendedName>
</protein>
<evidence type="ECO:0000256" key="1">
    <source>
        <dbReference type="ARBA" id="ARBA00004496"/>
    </source>
</evidence>
<gene>
    <name evidence="4" type="ORF">AAG570_008006</name>
</gene>
<dbReference type="GO" id="GO:0005737">
    <property type="term" value="C:cytoplasm"/>
    <property type="evidence" value="ECO:0007669"/>
    <property type="project" value="UniProtKB-SubCell"/>
</dbReference>
<accession>A0ABD0Y6S8</accession>
<name>A0ABD0Y6S8_9HEMI</name>
<reference evidence="4 5" key="1">
    <citation type="submission" date="2024-07" db="EMBL/GenBank/DDBJ databases">
        <title>Chromosome-level genome assembly of the water stick insect Ranatra chinensis (Heteroptera: Nepidae).</title>
        <authorList>
            <person name="Liu X."/>
        </authorList>
    </citation>
    <scope>NUCLEOTIDE SEQUENCE [LARGE SCALE GENOMIC DNA]</scope>
    <source>
        <strain evidence="4">Cailab_2021Rc</strain>
        <tissue evidence="4">Muscle</tissue>
    </source>
</reference>
<dbReference type="InterPro" id="IPR029058">
    <property type="entry name" value="AB_hydrolase_fold"/>
</dbReference>
<organism evidence="4 5">
    <name type="scientific">Ranatra chinensis</name>
    <dbReference type="NCBI Taxonomy" id="642074"/>
    <lineage>
        <taxon>Eukaryota</taxon>
        <taxon>Metazoa</taxon>
        <taxon>Ecdysozoa</taxon>
        <taxon>Arthropoda</taxon>
        <taxon>Hexapoda</taxon>
        <taxon>Insecta</taxon>
        <taxon>Pterygota</taxon>
        <taxon>Neoptera</taxon>
        <taxon>Paraneoptera</taxon>
        <taxon>Hemiptera</taxon>
        <taxon>Heteroptera</taxon>
        <taxon>Panheteroptera</taxon>
        <taxon>Nepomorpha</taxon>
        <taxon>Nepidae</taxon>
        <taxon>Ranatrinae</taxon>
        <taxon>Ranatra</taxon>
    </lineage>
</organism>
<evidence type="ECO:0008006" key="6">
    <source>
        <dbReference type="Google" id="ProtNLM"/>
    </source>
</evidence>
<keyword evidence="5" id="KW-1185">Reference proteome</keyword>
<dbReference type="PANTHER" id="PTHR15913">
    <property type="entry name" value="ACID CLUSTER PROTEIN 33"/>
    <property type="match status" value="1"/>
</dbReference>
<evidence type="ECO:0000256" key="3">
    <source>
        <dbReference type="ARBA" id="ARBA00022490"/>
    </source>
</evidence>
<comment type="caution">
    <text evidence="4">The sequence shown here is derived from an EMBL/GenBank/DDBJ whole genome shotgun (WGS) entry which is preliminary data.</text>
</comment>
<proteinExistence type="inferred from homology"/>
<keyword evidence="3" id="KW-0963">Cytoplasm</keyword>
<dbReference type="AlphaFoldDB" id="A0ABD0Y6S8"/>